<dbReference type="CDD" id="cd18089">
    <property type="entry name" value="SPOUT_Trm10-like"/>
    <property type="match status" value="1"/>
</dbReference>
<dbReference type="PANTHER" id="PTHR13563:SF13">
    <property type="entry name" value="TRNA METHYLTRANSFERASE 10 HOMOLOG A"/>
    <property type="match status" value="1"/>
</dbReference>
<keyword evidence="3" id="KW-0808">Transferase</keyword>
<dbReference type="InterPro" id="IPR007356">
    <property type="entry name" value="tRNA_m1G_MeTrfase_euk"/>
</dbReference>
<dbReference type="EMBL" id="DAKRPA010000386">
    <property type="protein sequence ID" value="DAZ92771.1"/>
    <property type="molecule type" value="Genomic_DNA"/>
</dbReference>
<evidence type="ECO:0000256" key="4">
    <source>
        <dbReference type="ARBA" id="ARBA00022691"/>
    </source>
</evidence>
<feature type="domain" description="SAM-dependent MTase TRM10-type" evidence="7">
    <location>
        <begin position="19"/>
        <end position="210"/>
    </location>
</feature>
<reference evidence="8" key="2">
    <citation type="journal article" date="2023" name="Microbiol Resour">
        <title>Decontamination and Annotation of the Draft Genome Sequence of the Oomycete Lagenidium giganteum ARSEF 373.</title>
        <authorList>
            <person name="Morgan W.R."/>
            <person name="Tartar A."/>
        </authorList>
    </citation>
    <scope>NUCLEOTIDE SEQUENCE</scope>
    <source>
        <strain evidence="8">ARSEF 373</strain>
    </source>
</reference>
<sequence length="270" mass="30359">MTHERRQFLIDEEQKKVDAVRKLQEAIQPNSPNQRIAIDLSFDAIMNEKEINSLSKQIKFSYGVLRQMETPFALSLFRCSPALRQGLDRFSAANWHVLWHDAPVSEVLEPSNVVYLSPDSPNVLEALDASKTYVIGGIVDKTRRKGETLKAAEIAGVQTARLPIQEHIKERLDHILNVNTVVEVLCRFHENGGNWERALKESLPQRKQASAGRRALRRRRAQDQATTTTTEEDAHDVETAATLSVKQSSAAEQQANEVDAQADELDAARD</sequence>
<dbReference type="GO" id="GO:0000049">
    <property type="term" value="F:tRNA binding"/>
    <property type="evidence" value="ECO:0007669"/>
    <property type="project" value="TreeGrafter"/>
</dbReference>
<dbReference type="InterPro" id="IPR028564">
    <property type="entry name" value="MT_TRM10-typ"/>
</dbReference>
<protein>
    <recommendedName>
        <fullName evidence="1">tRNA (guanine(9)-N(1))-methyltransferase</fullName>
        <ecNumber evidence="1">2.1.1.221</ecNumber>
    </recommendedName>
</protein>
<dbReference type="GO" id="GO:0052905">
    <property type="term" value="F:tRNA (guanosine(9)-N1)-methyltransferase activity"/>
    <property type="evidence" value="ECO:0007669"/>
    <property type="project" value="UniProtKB-EC"/>
</dbReference>
<reference evidence="8" key="1">
    <citation type="submission" date="2022-11" db="EMBL/GenBank/DDBJ databases">
        <authorList>
            <person name="Morgan W.R."/>
            <person name="Tartar A."/>
        </authorList>
    </citation>
    <scope>NUCLEOTIDE SEQUENCE</scope>
    <source>
        <strain evidence="8">ARSEF 373</strain>
    </source>
</reference>
<keyword evidence="4" id="KW-0949">S-adenosyl-L-methionine</keyword>
<organism evidence="8 9">
    <name type="scientific">Lagenidium giganteum</name>
    <dbReference type="NCBI Taxonomy" id="4803"/>
    <lineage>
        <taxon>Eukaryota</taxon>
        <taxon>Sar</taxon>
        <taxon>Stramenopiles</taxon>
        <taxon>Oomycota</taxon>
        <taxon>Peronosporomycetes</taxon>
        <taxon>Pythiales</taxon>
        <taxon>Pythiaceae</taxon>
    </lineage>
</organism>
<comment type="caution">
    <text evidence="8">The sequence shown here is derived from an EMBL/GenBank/DDBJ whole genome shotgun (WGS) entry which is preliminary data.</text>
</comment>
<dbReference type="InterPro" id="IPR038459">
    <property type="entry name" value="MT_TRM10-typ_sf"/>
</dbReference>
<dbReference type="GO" id="GO:0005634">
    <property type="term" value="C:nucleus"/>
    <property type="evidence" value="ECO:0007669"/>
    <property type="project" value="TreeGrafter"/>
</dbReference>
<gene>
    <name evidence="8" type="ORF">N0F65_008153</name>
</gene>
<evidence type="ECO:0000259" key="7">
    <source>
        <dbReference type="PROSITE" id="PS51675"/>
    </source>
</evidence>
<evidence type="ECO:0000256" key="1">
    <source>
        <dbReference type="ARBA" id="ARBA00012797"/>
    </source>
</evidence>
<proteinExistence type="predicted"/>
<dbReference type="PROSITE" id="PS51675">
    <property type="entry name" value="SAM_MT_TRM10"/>
    <property type="match status" value="1"/>
</dbReference>
<evidence type="ECO:0000256" key="5">
    <source>
        <dbReference type="ARBA" id="ARBA00048434"/>
    </source>
</evidence>
<name>A0AAV2YFB0_9STRA</name>
<feature type="compositionally biased region" description="Polar residues" evidence="6">
    <location>
        <begin position="244"/>
        <end position="256"/>
    </location>
</feature>
<dbReference type="Gene3D" id="3.40.1280.30">
    <property type="match status" value="1"/>
</dbReference>
<comment type="catalytic activity">
    <reaction evidence="5">
        <text>guanosine(9) in tRNA + S-adenosyl-L-methionine = N(1)-methylguanosine(9) in tRNA + S-adenosyl-L-homocysteine + H(+)</text>
        <dbReference type="Rhea" id="RHEA:43156"/>
        <dbReference type="Rhea" id="RHEA-COMP:10367"/>
        <dbReference type="Rhea" id="RHEA-COMP:10368"/>
        <dbReference type="ChEBI" id="CHEBI:15378"/>
        <dbReference type="ChEBI" id="CHEBI:57856"/>
        <dbReference type="ChEBI" id="CHEBI:59789"/>
        <dbReference type="ChEBI" id="CHEBI:73542"/>
        <dbReference type="ChEBI" id="CHEBI:74269"/>
        <dbReference type="EC" id="2.1.1.221"/>
    </reaction>
</comment>
<evidence type="ECO:0000256" key="6">
    <source>
        <dbReference type="SAM" id="MobiDB-lite"/>
    </source>
</evidence>
<keyword evidence="9" id="KW-1185">Reference proteome</keyword>
<dbReference type="PANTHER" id="PTHR13563">
    <property type="entry name" value="TRNA (GUANINE-9-) METHYLTRANSFERASE"/>
    <property type="match status" value="1"/>
</dbReference>
<evidence type="ECO:0000256" key="3">
    <source>
        <dbReference type="ARBA" id="ARBA00022679"/>
    </source>
</evidence>
<evidence type="ECO:0000313" key="9">
    <source>
        <dbReference type="Proteomes" id="UP001146120"/>
    </source>
</evidence>
<dbReference type="GO" id="GO:0002939">
    <property type="term" value="P:tRNA N1-guanine methylation"/>
    <property type="evidence" value="ECO:0007669"/>
    <property type="project" value="TreeGrafter"/>
</dbReference>
<evidence type="ECO:0000313" key="8">
    <source>
        <dbReference type="EMBL" id="DAZ92771.1"/>
    </source>
</evidence>
<feature type="compositionally biased region" description="Acidic residues" evidence="6">
    <location>
        <begin position="260"/>
        <end position="270"/>
    </location>
</feature>
<dbReference type="Proteomes" id="UP001146120">
    <property type="component" value="Unassembled WGS sequence"/>
</dbReference>
<feature type="region of interest" description="Disordered" evidence="6">
    <location>
        <begin position="202"/>
        <end position="270"/>
    </location>
</feature>
<dbReference type="EC" id="2.1.1.221" evidence="1"/>
<evidence type="ECO:0000256" key="2">
    <source>
        <dbReference type="ARBA" id="ARBA00022603"/>
    </source>
</evidence>
<dbReference type="AlphaFoldDB" id="A0AAV2YFB0"/>
<accession>A0AAV2YFB0</accession>
<keyword evidence="2" id="KW-0489">Methyltransferase</keyword>